<evidence type="ECO:0000313" key="5">
    <source>
        <dbReference type="Proteomes" id="UP000245533"/>
    </source>
</evidence>
<gene>
    <name evidence="4" type="ORF">DDZ15_06765</name>
</gene>
<dbReference type="PROSITE" id="PS51502">
    <property type="entry name" value="S_R_A_B_BARREL"/>
    <property type="match status" value="1"/>
</dbReference>
<dbReference type="RefSeq" id="WP_109646318.1">
    <property type="nucleotide sequence ID" value="NZ_QGGB01000005.1"/>
</dbReference>
<dbReference type="InterPro" id="IPR044662">
    <property type="entry name" value="HS1/DABB1-like"/>
</dbReference>
<dbReference type="OrthoDB" id="9816070at2"/>
<comment type="subunit">
    <text evidence="1">Homodimer.</text>
</comment>
<dbReference type="PANTHER" id="PTHR33178">
    <property type="match status" value="1"/>
</dbReference>
<dbReference type="InterPro" id="IPR013097">
    <property type="entry name" value="Dabb"/>
</dbReference>
<name>A0A316TUK9_9BACT</name>
<dbReference type="PROSITE" id="PS51257">
    <property type="entry name" value="PROKAR_LIPOPROTEIN"/>
    <property type="match status" value="1"/>
</dbReference>
<evidence type="ECO:0000256" key="2">
    <source>
        <dbReference type="SAM" id="SignalP"/>
    </source>
</evidence>
<comment type="caution">
    <text evidence="4">The sequence shown here is derived from an EMBL/GenBank/DDBJ whole genome shotgun (WGS) entry which is preliminary data.</text>
</comment>
<evidence type="ECO:0000313" key="4">
    <source>
        <dbReference type="EMBL" id="PWN06969.1"/>
    </source>
</evidence>
<sequence length="140" mass="15869">MKPTTHLLILSSFILLSCNSGSGSAETDSTEEINTVIEETRQLRHVVLFEFTETSTTEDIERIEEAFAALPSQIDVIRDFEWGINNSPEGLDQGFTHCFIVTFDSEEGRDIYLPHPAHQAFVEILSPHLEDVLVVDYWAR</sequence>
<evidence type="ECO:0000256" key="1">
    <source>
        <dbReference type="ARBA" id="ARBA00011738"/>
    </source>
</evidence>
<reference evidence="4 5" key="1">
    <citation type="submission" date="2018-05" db="EMBL/GenBank/DDBJ databases">
        <title>Rhodohalobacter halophilus gen. nov., sp. nov., a moderately halophilic member of the family Balneolaceae.</title>
        <authorList>
            <person name="Liu Z.-W."/>
        </authorList>
    </citation>
    <scope>NUCLEOTIDE SEQUENCE [LARGE SCALE GENOMIC DNA]</scope>
    <source>
        <strain evidence="4 5">8A47</strain>
    </source>
</reference>
<evidence type="ECO:0000259" key="3">
    <source>
        <dbReference type="PROSITE" id="PS51502"/>
    </source>
</evidence>
<feature type="chain" id="PRO_5016433655" evidence="2">
    <location>
        <begin position="26"/>
        <end position="140"/>
    </location>
</feature>
<protein>
    <submittedName>
        <fullName evidence="4">Stress responsive protein</fullName>
    </submittedName>
</protein>
<keyword evidence="2" id="KW-0732">Signal</keyword>
<organism evidence="4 5">
    <name type="scientific">Rhodohalobacter mucosus</name>
    <dbReference type="NCBI Taxonomy" id="2079485"/>
    <lineage>
        <taxon>Bacteria</taxon>
        <taxon>Pseudomonadati</taxon>
        <taxon>Balneolota</taxon>
        <taxon>Balneolia</taxon>
        <taxon>Balneolales</taxon>
        <taxon>Balneolaceae</taxon>
        <taxon>Rhodohalobacter</taxon>
    </lineage>
</organism>
<proteinExistence type="predicted"/>
<dbReference type="Gene3D" id="3.30.70.100">
    <property type="match status" value="1"/>
</dbReference>
<dbReference type="EMBL" id="QGGB01000005">
    <property type="protein sequence ID" value="PWN06969.1"/>
    <property type="molecule type" value="Genomic_DNA"/>
</dbReference>
<feature type="signal peptide" evidence="2">
    <location>
        <begin position="1"/>
        <end position="25"/>
    </location>
</feature>
<dbReference type="InterPro" id="IPR011008">
    <property type="entry name" value="Dimeric_a/b-barrel"/>
</dbReference>
<dbReference type="AlphaFoldDB" id="A0A316TUK9"/>
<dbReference type="PANTHER" id="PTHR33178:SF10">
    <property type="entry name" value="STRESS-RESPONSE A_B BARREL DOMAIN-CONTAINING PROTEIN"/>
    <property type="match status" value="1"/>
</dbReference>
<keyword evidence="5" id="KW-1185">Reference proteome</keyword>
<dbReference type="SMART" id="SM00886">
    <property type="entry name" value="Dabb"/>
    <property type="match status" value="1"/>
</dbReference>
<dbReference type="SUPFAM" id="SSF54909">
    <property type="entry name" value="Dimeric alpha+beta barrel"/>
    <property type="match status" value="1"/>
</dbReference>
<accession>A0A316TUK9</accession>
<dbReference type="Pfam" id="PF07876">
    <property type="entry name" value="Dabb"/>
    <property type="match status" value="1"/>
</dbReference>
<feature type="domain" description="Stress-response A/B barrel" evidence="3">
    <location>
        <begin position="43"/>
        <end position="137"/>
    </location>
</feature>
<dbReference type="Proteomes" id="UP000245533">
    <property type="component" value="Unassembled WGS sequence"/>
</dbReference>